<protein>
    <submittedName>
        <fullName evidence="7">Non-ribosomal peptide synthetase</fullName>
    </submittedName>
</protein>
<dbReference type="Pfam" id="PF00668">
    <property type="entry name" value="Condensation"/>
    <property type="match status" value="3"/>
</dbReference>
<dbReference type="Gene3D" id="3.30.559.10">
    <property type="entry name" value="Chloramphenicol acetyltransferase-like domain"/>
    <property type="match status" value="3"/>
</dbReference>
<dbReference type="STRING" id="138074.SYMBAF_50372"/>
<keyword evidence="5" id="KW-0436">Ligase</keyword>
<feature type="domain" description="Carrier" evidence="6">
    <location>
        <begin position="3121"/>
        <end position="3196"/>
    </location>
</feature>
<dbReference type="SMART" id="SM00823">
    <property type="entry name" value="PKS_PP"/>
    <property type="match status" value="3"/>
</dbReference>
<dbReference type="InterPro" id="IPR010071">
    <property type="entry name" value="AA_adenyl_dom"/>
</dbReference>
<dbReference type="InterPro" id="IPR001242">
    <property type="entry name" value="Condensation_dom"/>
</dbReference>
<dbReference type="NCBIfam" id="NF003417">
    <property type="entry name" value="PRK04813.1"/>
    <property type="match status" value="3"/>
</dbReference>
<dbReference type="Pfam" id="PF00501">
    <property type="entry name" value="AMP-binding"/>
    <property type="match status" value="3"/>
</dbReference>
<feature type="domain" description="Carrier" evidence="6">
    <location>
        <begin position="1038"/>
        <end position="1112"/>
    </location>
</feature>
<dbReference type="CDD" id="cd19535">
    <property type="entry name" value="Cyc_NRPS"/>
    <property type="match status" value="3"/>
</dbReference>
<organism evidence="7 8">
    <name type="scientific">Serratia symbiotica</name>
    <dbReference type="NCBI Taxonomy" id="138074"/>
    <lineage>
        <taxon>Bacteria</taxon>
        <taxon>Pseudomonadati</taxon>
        <taxon>Pseudomonadota</taxon>
        <taxon>Gammaproteobacteria</taxon>
        <taxon>Enterobacterales</taxon>
        <taxon>Yersiniaceae</taxon>
        <taxon>Serratia</taxon>
    </lineage>
</organism>
<dbReference type="InterPro" id="IPR025110">
    <property type="entry name" value="AMP-bd_C"/>
</dbReference>
<dbReference type="FunFam" id="3.40.50.12780:FF:000012">
    <property type="entry name" value="Non-ribosomal peptide synthetase"/>
    <property type="match status" value="2"/>
</dbReference>
<name>A0A068Z485_9GAMM</name>
<dbReference type="Gene3D" id="3.30.300.30">
    <property type="match status" value="3"/>
</dbReference>
<evidence type="ECO:0000256" key="2">
    <source>
        <dbReference type="ARBA" id="ARBA00004924"/>
    </source>
</evidence>
<proteinExistence type="predicted"/>
<dbReference type="InterPro" id="IPR057737">
    <property type="entry name" value="Condensation_MtbB-like"/>
</dbReference>
<dbReference type="InterPro" id="IPR020806">
    <property type="entry name" value="PKS_PP-bd"/>
</dbReference>
<dbReference type="NCBIfam" id="TIGR01733">
    <property type="entry name" value="AA-adenyl-dom"/>
    <property type="match status" value="3"/>
</dbReference>
<dbReference type="EMBL" id="CP050855">
    <property type="protein sequence ID" value="QLH62600.1"/>
    <property type="molecule type" value="Genomic_DNA"/>
</dbReference>
<dbReference type="InterPro" id="IPR023213">
    <property type="entry name" value="CAT-like_dom_sf"/>
</dbReference>
<dbReference type="PANTHER" id="PTHR45527">
    <property type="entry name" value="NONRIBOSOMAL PEPTIDE SYNTHETASE"/>
    <property type="match status" value="1"/>
</dbReference>
<evidence type="ECO:0000259" key="6">
    <source>
        <dbReference type="PROSITE" id="PS50075"/>
    </source>
</evidence>
<dbReference type="InterPro" id="IPR042099">
    <property type="entry name" value="ANL_N_sf"/>
</dbReference>
<dbReference type="GeneID" id="93736095"/>
<dbReference type="Gene3D" id="3.30.559.30">
    <property type="entry name" value="Nonribosomal peptide synthetase, condensation domain"/>
    <property type="match status" value="3"/>
</dbReference>
<dbReference type="InterPro" id="IPR000873">
    <property type="entry name" value="AMP-dep_synth/lig_dom"/>
</dbReference>
<dbReference type="Gene3D" id="1.10.1200.10">
    <property type="entry name" value="ACP-like"/>
    <property type="match status" value="4"/>
</dbReference>
<dbReference type="GO" id="GO:0031177">
    <property type="term" value="F:phosphopantetheine binding"/>
    <property type="evidence" value="ECO:0007669"/>
    <property type="project" value="InterPro"/>
</dbReference>
<dbReference type="PROSITE" id="PS00455">
    <property type="entry name" value="AMP_BINDING"/>
    <property type="match status" value="3"/>
</dbReference>
<dbReference type="PROSITE" id="PS00012">
    <property type="entry name" value="PHOSPHOPANTETHEINE"/>
    <property type="match status" value="1"/>
</dbReference>
<dbReference type="GO" id="GO:0044550">
    <property type="term" value="P:secondary metabolite biosynthetic process"/>
    <property type="evidence" value="ECO:0007669"/>
    <property type="project" value="TreeGrafter"/>
</dbReference>
<dbReference type="Pfam" id="PF13193">
    <property type="entry name" value="AMP-binding_C"/>
    <property type="match status" value="1"/>
</dbReference>
<dbReference type="GO" id="GO:0000036">
    <property type="term" value="F:acyl carrier activity"/>
    <property type="evidence" value="ECO:0007669"/>
    <property type="project" value="TreeGrafter"/>
</dbReference>
<dbReference type="GO" id="GO:0005737">
    <property type="term" value="C:cytoplasm"/>
    <property type="evidence" value="ECO:0007669"/>
    <property type="project" value="TreeGrafter"/>
</dbReference>
<keyword evidence="4" id="KW-0597">Phosphoprotein</keyword>
<evidence type="ECO:0000313" key="7">
    <source>
        <dbReference type="EMBL" id="QLH62600.1"/>
    </source>
</evidence>
<dbReference type="PANTHER" id="PTHR45527:SF10">
    <property type="entry name" value="PYOCHELIN SYNTHASE PCHF"/>
    <property type="match status" value="1"/>
</dbReference>
<dbReference type="FunFam" id="3.30.559.10:FF:000023">
    <property type="entry name" value="Non-ribosomal peptide synthetase"/>
    <property type="match status" value="3"/>
</dbReference>
<dbReference type="RefSeq" id="WP_052447822.1">
    <property type="nucleotide sequence ID" value="NZ_CP050855.1"/>
</dbReference>
<dbReference type="InterPro" id="IPR009081">
    <property type="entry name" value="PP-bd_ACP"/>
</dbReference>
<dbReference type="InterPro" id="IPR006162">
    <property type="entry name" value="Ppantetheine_attach_site"/>
</dbReference>
<sequence>MNAPEKLLKDLLSRLLNIPVEQLRGNSDLIYHGLDSMRTMHAASELRRGGVAVRFSQLINKRTLDEWLAVVRGVGEAETAVGATPTCDMPFELASMQHAFWIGRQEQQRLGGVTAHFYAELEGRQLDEARLQRAFQQLIARHPMLRLRINCDGLQHIASTTPCKLIVHDLSKLNEADAEHNLEQLRQRYTHQQLDIEKGHTIMLSLSHLPGQRSRLHLDLDMIAGDAASLRILLRELASFYNQPDEALPELTFTYANYQQQKRAALQPQWEADREWWQQQLPSLAGPPALPLRSTSDKPRTERCHCWLDQQQCDRLAQLSQQAGLTVPAVLATLFSEAIGLWSAGAPFLLNLPVFSRHTDHPQAELLVGDFSSSVLISVAPASQPDFVAQAKTLQAQLHQAMAHSAYSGVEVLRDLSRQQNGEQVLAPVVFTSALALGELYESQVRQTLGEPVWSISQGPQVWLDAQATEYQNGILLNWDVRADLFLPQVVEAMFDWFRQRTHQLLDEPASWQQPLTGVPPVVPFPQPEMPATSVDTLHHRFFRYAQKYPETTALQWDEDERLSYGELAAQALSVAAFLQQQGIGNGDAVAISMGKGTGQIIAVLGVLAAGATYVPCGIDIPARRREQVYQTADVQLVLCDPRPEYQPAWPAESKVIALAQALTTPPLKQAVATPLDQAMYVIFTSGSTGTPKGVAVSHAAVANTIDAVDDLFHFTPTDRTISLSELDFDLSAYDIFASLSLGAGLVIVDQSQRRDAHAWLKLIERWQVSIISCVPALLEMMLTAAGHTPLPKLRLVMMGGDRIPAEMASRWWSLTGNADFVGLGGMTEAAIHSTVFKLDPGDTRWSTVPFGRPLTNMFCRVVDAQGRDCPPWVGGELWVSGPGLALGYLKDAPRTAEKFVFDAGRRWYRSGDRVRYWPEGIIEYIGRRDHQIKIRGHRIELGEVEAALLSHPHITQVSVGVIAPAARQLCASLVATKPLSSEQLRSWLADILPGYAVPERYQQLDEMPLTANGKLDRRALQQRAEQQWLFTERCFNAPQGTIEQQVADLWQLLLQAKAVGRDDNFFVLGGDSLIATRLIAQMREKQLFAPLSELFATPTLAAFCTHVTQLQHTAEQPLVANEAERYQPFPLSDIQRAFWIGRSGEMTLGAVGSHFYVEFDGQHLDVDRLEQAWQQLIIRHDMLRVRVTAEGMQQVSQQFANWTIEQHLFDEPDTAASSLAHLREQLSHKVYDPTQWPLFAIHVANYPQQGERRQRLFVSLDSMMLDGRSIMVLFTEWDQLYQQPDTVLPNIDIRYRDYVLQNQPAAERVQQAQAWWQQHLADLPEHPALPLAVTPESLQQPRFRRWSHELSRQQWQKLKASAQRYGLTPSVVLAAAYGEVLARWSNQTALAINLTMFDRQPRHPHINRVAGDFASILLLGYQQSEESHFLSVAQRLQRQEGAALAQREVSGIWVLRELARQKGQAMATMPVVFTSVIGLDKDASLDLSAAFPPQVYAITQTPQVWLDAKVSESRGRLMLDWDAIEALFPANMIDTMFASYCQLVEQLAARDWRQPITLPLPEEQQQKRQRINQTDHQFPNAQPPYLRFFAQANLHPQATALIWGRDGQMDYDTLAHQALRVAGYLKQQGIRPGDRVAITHAKGPQQIVAVLGVLAAGGCYVPSGIALPEARRAVVYRDAGVRLVLTDDHSLHQLGWPPGSKVVALSEALTAPALSEPVIQAAEAAKYIIFTSGSTGTPKGVVVSHIAVANTVDAVAELFGISADDRSITLSALDFDLSAYDIFTFLGRGGSLVVVDEAERRDAAAWVHLINHWQVSIISAVPALVEMITVAAQQIGLTSQLRLVMVGGDRVMRQLPQELWNLAPQTRFVALGGMTEAAIHSTYYEIQPDDPWWPSAPYGIPVANIQCRVVDKQGRDCPDWVKGELWVSGAGVATGYYGDEERTAEKFVVWQQRRWYRTGDVASYRPDGILDFFGRADNQVKIRGHRVELGEVEGALSRLPQVENAVAVVLSGATRKLAAALLAHQPLDLAAIKQLAQATLPEYEVPEHLLQIDSIPLTANGKVDRHCIAQQIAAHLTQSSRAEDSAQTLQGEAEQLLAQLWCELLSVPQVTASDNFFSLGGDSLVATRLMNRLQQAGYRGALASLFTTPQLRAFAASLQRKAEAETPSLQHDSAIRYQPFPLTEVQQAYWLGRQADFTLGGIAAQCYNEYEMPGMDVARMELAWHQLVLRHDMLRCRITADGQQQIQQQVPYYNFRQHLLHKVQNPQAELEQLRRQMAYQKLDPESGRLYDLQVIKYGDNQVRMAVLFDNLIVDGLSMLTLFTELFHFYQHPDQPLPPIGIQFRDYQMLRQQQGVSPKAMAYWQQRLASLSAAPALPTRVAPESLNKPRFCRLQAKLATAEWQTILQRARQAQITPSVLLLTCFSEVLSRWSGQSSLLVNMTLFDRKPLHADINKVTGDFTSLILAEYHARAAESWLSHAQRLQQQIWRDLDHQDVSAVSVMRQMAQQNGGETRTVPVVFTSMLGVADALAKAAPWPDFTLSQTPQVWLDHQVIELEDGLLLSWDYLDALFPPQMVEQMFARYQQALHTLVEGDWQQPPLRALPAEQQIVRQKSNDTAAPATEPAVLHQGFFEQALKHPQNIALCDAHNVRVGYGELRQRALAVAAGLQQQGVKSGDCVAVLLPRGIEQVIAVLGIMAVGAAYLPVNIDHPAARQALLCHKAQARVAIGERPAIEGVEAYPFEQLARAEPLAAPVLPDPASLAYIIFTSGSTGEPKGVEIEHRSASNTVNDICQRYGIRSKDVLLGVAALDFDLSVFDIFGALSQGALLVLSEEEEHRDAEGWLALMQQHQVSVWNSVPTLMEMLVEIARLRGVTLPYLRLALLSGDWVNPDIAARLKLTAPVCQTIALGGATEAAIWSNAWVVPDHAPRHWPSVPYGWPLRNQRFRVVDELGCDLPDWVPGELWIGGEGVARGYSAAPELTAASFSGEYPHRWYRTGDRGRYRPDGILEFLGRRDGQIKLHGHRIELSEIEQQLQACSGIQRALVMLHGSGASASLHAFYEGEGVCAEQAERCLRSVLPAWAVPASFVSLTHWPLTANAKIDRKALAAQIRQTPTDARMLDNPYQQALAEIWHRVLGAMPANAKESFFSAGGNSLLGIRLVAQICKHFSIRLTLKNFFADATLSGLSASVERHLADKNSMKEGLL</sequence>
<evidence type="ECO:0000256" key="3">
    <source>
        <dbReference type="ARBA" id="ARBA00022450"/>
    </source>
</evidence>
<dbReference type="GO" id="GO:0043041">
    <property type="term" value="P:amino acid activation for nonribosomal peptide biosynthetic process"/>
    <property type="evidence" value="ECO:0007669"/>
    <property type="project" value="TreeGrafter"/>
</dbReference>
<dbReference type="InterPro" id="IPR036736">
    <property type="entry name" value="ACP-like_sf"/>
</dbReference>
<gene>
    <name evidence="7" type="ORF">SYMBAF_06140</name>
</gene>
<dbReference type="InterPro" id="IPR045851">
    <property type="entry name" value="AMP-bd_C_sf"/>
</dbReference>
<dbReference type="GO" id="GO:0016874">
    <property type="term" value="F:ligase activity"/>
    <property type="evidence" value="ECO:0007669"/>
    <property type="project" value="UniProtKB-KW"/>
</dbReference>
<dbReference type="PROSITE" id="PS50075">
    <property type="entry name" value="CARRIER"/>
    <property type="match status" value="3"/>
</dbReference>
<comment type="cofactor">
    <cofactor evidence="1">
        <name>pantetheine 4'-phosphate</name>
        <dbReference type="ChEBI" id="CHEBI:47942"/>
    </cofactor>
</comment>
<dbReference type="FunFam" id="3.30.559.30:FF:000006">
    <property type="entry name" value="Yersiniabactin polyketide/non-ribosomal peptide synthetase"/>
    <property type="match status" value="3"/>
</dbReference>
<dbReference type="Gene3D" id="3.40.50.12780">
    <property type="entry name" value="N-terminal domain of ligase-like"/>
    <property type="match status" value="3"/>
</dbReference>
<evidence type="ECO:0000256" key="1">
    <source>
        <dbReference type="ARBA" id="ARBA00001957"/>
    </source>
</evidence>
<comment type="pathway">
    <text evidence="2">Siderophore biosynthesis.</text>
</comment>
<evidence type="ECO:0000256" key="4">
    <source>
        <dbReference type="ARBA" id="ARBA00022553"/>
    </source>
</evidence>
<dbReference type="SUPFAM" id="SSF47336">
    <property type="entry name" value="ACP-like"/>
    <property type="match status" value="4"/>
</dbReference>
<dbReference type="Proteomes" id="UP000042738">
    <property type="component" value="Chromosome"/>
</dbReference>
<keyword evidence="3" id="KW-0596">Phosphopantetheine</keyword>
<evidence type="ECO:0000256" key="5">
    <source>
        <dbReference type="ARBA" id="ARBA00022598"/>
    </source>
</evidence>
<evidence type="ECO:0000313" key="8">
    <source>
        <dbReference type="Proteomes" id="UP000042738"/>
    </source>
</evidence>
<dbReference type="InterPro" id="IPR020845">
    <property type="entry name" value="AMP-binding_CS"/>
</dbReference>
<dbReference type="Pfam" id="PF00550">
    <property type="entry name" value="PP-binding"/>
    <property type="match status" value="4"/>
</dbReference>
<reference evidence="7 8" key="1">
    <citation type="journal article" date="2014" name="Genome Announc.">
        <title>Whole-Genome Sequence of Serratia symbiotica Strain CWBI-2.3T, a Free-Living Symbiont of the Black Bean Aphid Aphis fabae.</title>
        <authorList>
            <person name="Foray V."/>
            <person name="Grigorescu A.S."/>
            <person name="Sabri A."/>
            <person name="Haubruge E."/>
            <person name="Lognay G."/>
            <person name="Francis F."/>
            <person name="Fauconnier M.L."/>
            <person name="Hance T."/>
            <person name="Thonart P."/>
        </authorList>
    </citation>
    <scope>NUCLEOTIDE SEQUENCE [LARGE SCALE GENOMIC DNA]</scope>
    <source>
        <strain evidence="7">CWBI-2.3</strain>
    </source>
</reference>
<feature type="domain" description="Carrier" evidence="6">
    <location>
        <begin position="2089"/>
        <end position="2163"/>
    </location>
</feature>
<dbReference type="SUPFAM" id="SSF56801">
    <property type="entry name" value="Acetyl-CoA synthetase-like"/>
    <property type="match status" value="3"/>
</dbReference>
<dbReference type="SUPFAM" id="SSF52777">
    <property type="entry name" value="CoA-dependent acyltransferases"/>
    <property type="match status" value="6"/>
</dbReference>
<accession>A0A068Z485</accession>